<proteinExistence type="predicted"/>
<gene>
    <name evidence="1" type="ORF">C1I92_19725</name>
</gene>
<evidence type="ECO:0008006" key="3">
    <source>
        <dbReference type="Google" id="ProtNLM"/>
    </source>
</evidence>
<organism evidence="1 2">
    <name type="scientific">Jiangella anatolica</name>
    <dbReference type="NCBI Taxonomy" id="2670374"/>
    <lineage>
        <taxon>Bacteria</taxon>
        <taxon>Bacillati</taxon>
        <taxon>Actinomycetota</taxon>
        <taxon>Actinomycetes</taxon>
        <taxon>Jiangellales</taxon>
        <taxon>Jiangellaceae</taxon>
        <taxon>Jiangella</taxon>
    </lineage>
</organism>
<sequence>MPSMPIHHDDRGYLRESRRQVLRALDGLDEYQIRRPMTPTGTNLLGVVKHLVGIEAGYLGTCLGHPFPEPLPWIGDEQAAVPNRDMWATATESRDHITGLYRRSCEHSDRVLDEIGLNAAAAVPWWPAASRATTAEALLARVLTDTAMHAGQLQVLRELIDGRAGSDRDSTGDDRWWAEYRSMLDDVARRFQP</sequence>
<dbReference type="Pfam" id="PF04978">
    <property type="entry name" value="MST"/>
    <property type="match status" value="1"/>
</dbReference>
<dbReference type="EMBL" id="POTW01000051">
    <property type="protein sequence ID" value="PZF81773.1"/>
    <property type="molecule type" value="Genomic_DNA"/>
</dbReference>
<evidence type="ECO:0000313" key="1">
    <source>
        <dbReference type="EMBL" id="PZF81773.1"/>
    </source>
</evidence>
<accession>A0A2W2CNH6</accession>
<keyword evidence="2" id="KW-1185">Reference proteome</keyword>
<dbReference type="InterPro" id="IPR007061">
    <property type="entry name" value="MST-like"/>
</dbReference>
<reference evidence="1 2" key="1">
    <citation type="submission" date="2018-01" db="EMBL/GenBank/DDBJ databases">
        <title>Draft genome sequence of Jiangella sp. GTF31.</title>
        <authorList>
            <person name="Sahin N."/>
            <person name="Ay H."/>
            <person name="Saygin H."/>
        </authorList>
    </citation>
    <scope>NUCLEOTIDE SEQUENCE [LARGE SCALE GENOMIC DNA]</scope>
    <source>
        <strain evidence="1 2">GTF31</strain>
    </source>
</reference>
<evidence type="ECO:0000313" key="2">
    <source>
        <dbReference type="Proteomes" id="UP000248764"/>
    </source>
</evidence>
<dbReference type="Proteomes" id="UP000248764">
    <property type="component" value="Unassembled WGS sequence"/>
</dbReference>
<comment type="caution">
    <text evidence="1">The sequence shown here is derived from an EMBL/GenBank/DDBJ whole genome shotgun (WGS) entry which is preliminary data.</text>
</comment>
<dbReference type="InterPro" id="IPR034660">
    <property type="entry name" value="DinB/YfiT-like"/>
</dbReference>
<dbReference type="AlphaFoldDB" id="A0A2W2CNH6"/>
<name>A0A2W2CNH6_9ACTN</name>
<dbReference type="SUPFAM" id="SSF109854">
    <property type="entry name" value="DinB/YfiT-like putative metalloenzymes"/>
    <property type="match status" value="1"/>
</dbReference>
<dbReference type="Gene3D" id="1.20.120.450">
    <property type="entry name" value="dinb family like domain"/>
    <property type="match status" value="1"/>
</dbReference>
<protein>
    <recommendedName>
        <fullName evidence="3">DinB family protein</fullName>
    </recommendedName>
</protein>